<dbReference type="InterPro" id="IPR001173">
    <property type="entry name" value="Glyco_trans_2-like"/>
</dbReference>
<dbReference type="PANTHER" id="PTHR22916:SF3">
    <property type="entry name" value="UDP-GLCNAC:BETAGAL BETA-1,3-N-ACETYLGLUCOSAMINYLTRANSFERASE-LIKE PROTEIN 1"/>
    <property type="match status" value="1"/>
</dbReference>
<feature type="domain" description="Glycosyltransferase 2-like" evidence="2">
    <location>
        <begin position="10"/>
        <end position="167"/>
    </location>
</feature>
<evidence type="ECO:0000259" key="2">
    <source>
        <dbReference type="Pfam" id="PF00535"/>
    </source>
</evidence>
<evidence type="ECO:0000313" key="4">
    <source>
        <dbReference type="Proteomes" id="UP000515490"/>
    </source>
</evidence>
<accession>A0ABX6S3Z2</accession>
<dbReference type="Proteomes" id="UP000515490">
    <property type="component" value="Chromosome"/>
</dbReference>
<organism evidence="3 4">
    <name type="scientific">Metabacillus elymi</name>
    <dbReference type="NCBI Taxonomy" id="2745198"/>
    <lineage>
        <taxon>Bacteria</taxon>
        <taxon>Bacillati</taxon>
        <taxon>Bacillota</taxon>
        <taxon>Bacilli</taxon>
        <taxon>Bacillales</taxon>
        <taxon>Bacillaceae</taxon>
        <taxon>Metabacillus</taxon>
    </lineage>
</organism>
<gene>
    <name evidence="3" type="ORF">HUW50_13905</name>
</gene>
<name>A0ABX6S3Z2_9BACI</name>
<dbReference type="Gene3D" id="3.90.550.10">
    <property type="entry name" value="Spore Coat Polysaccharide Biosynthesis Protein SpsA, Chain A"/>
    <property type="match status" value="1"/>
</dbReference>
<evidence type="ECO:0000256" key="1">
    <source>
        <dbReference type="ARBA" id="ARBA00006739"/>
    </source>
</evidence>
<keyword evidence="4" id="KW-1185">Reference proteome</keyword>
<dbReference type="InterPro" id="IPR029044">
    <property type="entry name" value="Nucleotide-diphossugar_trans"/>
</dbReference>
<sequence>MKLDEYPLVSVITPSFNQAQFIKETIESVLNQNYPNIEHIVIDGGSTDGTLDILKRYSLQAANFRFVSEKDRGQSHAINKGLNMAKGEIIGWLNSDDTYLPGAIEKAVHSFNEQDSRALVYGKANFTNERNQPTDPYPVEPFMIENLFKACIICQPAAFIKKKVFKDVDGVDEKLHFCMDYDLWMRIAKKYPIGYIDEILANSRLHPDAKTVKVMNETGFLEIFEVSNRNFGTVSNHWVWAFAVNNFPKGRIWLMEKLKTHSIFSPSPKIITRKQHQDDLAPSVFHIQIETDKRFPLHTLVIKIKSYFPNCYVYINDRYQMKIKQNRKSLEIEIPIQSNEQNVDIKLVTEPWAFNLRDVDFQVDNILPFSKEEYDFYCLLKQGPDQIQNWLYANRFPAPNYSN</sequence>
<dbReference type="CDD" id="cd06433">
    <property type="entry name" value="GT_2_WfgS_like"/>
    <property type="match status" value="1"/>
</dbReference>
<dbReference type="EMBL" id="CP055263">
    <property type="protein sequence ID" value="QNF28473.1"/>
    <property type="molecule type" value="Genomic_DNA"/>
</dbReference>
<dbReference type="PANTHER" id="PTHR22916">
    <property type="entry name" value="GLYCOSYLTRANSFERASE"/>
    <property type="match status" value="1"/>
</dbReference>
<proteinExistence type="inferred from homology"/>
<reference evidence="3 4" key="1">
    <citation type="submission" date="2020-06" db="EMBL/GenBank/DDBJ databases">
        <title>Metabacillus dokdonensis sp. nov., isolated from the rhizosphere of Elymus tsukushiensis, a plant native to the Dokdo Islands, Republic of Korea.</title>
        <authorList>
            <person name="Lee S.Y."/>
            <person name="Hwang Y.J."/>
            <person name="Son J.S."/>
            <person name="Ghim S.Y."/>
        </authorList>
    </citation>
    <scope>NUCLEOTIDE SEQUENCE [LARGE SCALE GENOMIC DNA]</scope>
    <source>
        <strain evidence="3 4">KUDC1714</strain>
    </source>
</reference>
<dbReference type="SUPFAM" id="SSF53448">
    <property type="entry name" value="Nucleotide-diphospho-sugar transferases"/>
    <property type="match status" value="1"/>
</dbReference>
<comment type="similarity">
    <text evidence="1">Belongs to the glycosyltransferase 2 family.</text>
</comment>
<dbReference type="Pfam" id="PF00535">
    <property type="entry name" value="Glycos_transf_2"/>
    <property type="match status" value="1"/>
</dbReference>
<protein>
    <submittedName>
        <fullName evidence="3">Glycosyltransferase</fullName>
    </submittedName>
</protein>
<dbReference type="RefSeq" id="WP_185652920.1">
    <property type="nucleotide sequence ID" value="NZ_CP055263.1"/>
</dbReference>
<evidence type="ECO:0000313" key="3">
    <source>
        <dbReference type="EMBL" id="QNF28473.1"/>
    </source>
</evidence>